<keyword evidence="2" id="KW-0472">Membrane</keyword>
<name>E9S8S9_RUMAL</name>
<evidence type="ECO:0000256" key="2">
    <source>
        <dbReference type="SAM" id="Phobius"/>
    </source>
</evidence>
<feature type="compositionally biased region" description="Basic and acidic residues" evidence="1">
    <location>
        <begin position="57"/>
        <end position="70"/>
    </location>
</feature>
<dbReference type="EMBL" id="ADKM02000031">
    <property type="protein sequence ID" value="EGC04280.1"/>
    <property type="molecule type" value="Genomic_DNA"/>
</dbReference>
<evidence type="ECO:0000256" key="1">
    <source>
        <dbReference type="SAM" id="MobiDB-lite"/>
    </source>
</evidence>
<gene>
    <name evidence="3" type="ORF">CUS_5574</name>
</gene>
<dbReference type="STRING" id="246199.CUS_5574"/>
<dbReference type="Proteomes" id="UP000004259">
    <property type="component" value="Unassembled WGS sequence"/>
</dbReference>
<evidence type="ECO:0000313" key="3">
    <source>
        <dbReference type="EMBL" id="EGC04280.1"/>
    </source>
</evidence>
<accession>E9S8S9</accession>
<comment type="caution">
    <text evidence="3">The sequence shown here is derived from an EMBL/GenBank/DDBJ whole genome shotgun (WGS) entry which is preliminary data.</text>
</comment>
<keyword evidence="2" id="KW-0812">Transmembrane</keyword>
<feature type="transmembrane region" description="Helical" evidence="2">
    <location>
        <begin position="1910"/>
        <end position="1931"/>
    </location>
</feature>
<proteinExistence type="predicted"/>
<evidence type="ECO:0000313" key="4">
    <source>
        <dbReference type="Proteomes" id="UP000004259"/>
    </source>
</evidence>
<keyword evidence="4" id="KW-1185">Reference proteome</keyword>
<organism evidence="3 4">
    <name type="scientific">Ruminococcus albus 8</name>
    <dbReference type="NCBI Taxonomy" id="246199"/>
    <lineage>
        <taxon>Bacteria</taxon>
        <taxon>Bacillati</taxon>
        <taxon>Bacillota</taxon>
        <taxon>Clostridia</taxon>
        <taxon>Eubacteriales</taxon>
        <taxon>Oscillospiraceae</taxon>
        <taxon>Ruminococcus</taxon>
    </lineage>
</organism>
<protein>
    <submittedName>
        <fullName evidence="3">Conserved domain protein</fullName>
    </submittedName>
</protein>
<dbReference type="eggNOG" id="COG3188">
    <property type="taxonomic scope" value="Bacteria"/>
</dbReference>
<reference evidence="3 4" key="1">
    <citation type="submission" date="2011-02" db="EMBL/GenBank/DDBJ databases">
        <authorList>
            <person name="Nelson K.E."/>
            <person name="Sutton G."/>
            <person name="Torralba M."/>
            <person name="Durkin S."/>
            <person name="Harkins D."/>
            <person name="Montgomery R."/>
            <person name="Ziemer C."/>
            <person name="Klaassens E."/>
            <person name="Ocuiv P."/>
            <person name="Morrison M."/>
        </authorList>
    </citation>
    <scope>NUCLEOTIDE SEQUENCE [LARGE SCALE GENOMIC DNA]</scope>
    <source>
        <strain evidence="3 4">8</strain>
    </source>
</reference>
<feature type="region of interest" description="Disordered" evidence="1">
    <location>
        <begin position="26"/>
        <end position="82"/>
    </location>
</feature>
<sequence length="1939" mass="216231">MVAALSMISNNSVALGKMPSMIEAGLNDRSLGENADNEEEQVNDEERSGDETPTDEEEKRPDDEPTKDEDTTGGQEVDEILPPKLVIIPARNGDEWVTSLNDWSIRLEGREGLSAEVYYYAVPANGIPYQDDTKKAKPITSFDELPEGDNYVMFYARWKGSYKRYSTSGWFRYKLDKHKPNDFKLDLKQKEKYSDEIEIVSTEITDNASGIDKIYYNYSDGEAYKKLDDVVDNCTNITPAVDISEPDKKPTVNIHVTPEMKENTVYVYAVDKCGRVNVQSIYVPDADVPKIVFDGAINNYMGKEQSAAQQNYGYDGEDGFYITKYTYVNEDSFLKVKLEDENFDDCTIDVTCEDNEGNSQIISFPMSKVEAKSDGSKKVRTVYIPFSKLKLKNKGVYNFTIGVKDKLFIARPIDGESEYLYSTIGDNDALAEIKTVNRAVKGSVVDNTYEAILCDTENDNILRYCFKDDISIAAYSIKITKGDETIHYKSKNIDDSVEKAIDFCGNICNYRIPVRETDPEDVKLSGDGVYVVETEVKDIEGHIKKDTCYYAVDTEAPSIDKESFEIRNGARLNYIKGGVYSNKELVLSVNVIDTFSGVDEKDVKLYIETDDRTIEYSAHKEDRSFVFDPIKPEMSVDGSMMLDGKAYIVVKDKVGNSRTYYFADSKSEHNLSTDDNDVKLVIDTVAPTFTVDVKGSLHKELPENEKEKKQFFGKADDNALDFTFSDNMALKTADIIIRNKDGREVIKKELKYSSDLVLSNSGKVTIPIPNNLPDGLYVIDTEVTDVAGTVTKNPKNDVVDYPNFYVDKTAPTIDDAEYTVNKDSLNYKLFGIYGNETIDISISAKDNDQGCGIKEAVLHWGEKEYKAKIDSATGKLVFSGIELNYVGVPYIVIKDQLDNENHYTFTPNSPRERVGGLMLSAIDENGEFDDNGILLMLEKNAPHVDIATDDSYTYIDAGGTKWFPGRVEYTVVAYDEGDLKSGISRVNVTDPDTNELIQDENSYGGKSFEDGRYTDTDPEYTYSIDQEGHYKLKASAEDNAGNVSYDNEEFYIDNRSPEITAFTLSSTVENSPFIHNGSYGYFFETDVTARVYVNDPDVSSGIKEVTLYTNEAGGNAVIMTMDAPMLRQDENGTYAEFVIRKGFKGHIAAMVTDNVGHDSGKHAPDGTVIEDSQLHSEHAYINITPLGTPVNGFYNHPLALNVTVSDSFSGIADIDWSIGKDHKSGHMDTSVEDTTLSSTVDVGQQITATDANLITEVTFQLLVESDENDNPVNISMTDNAGNKLTASAMYSLDLTAPVVSSSITNTKAKNGIYYDADQTVNFTILERNFNAADAKVMVNGVEQKVSWQNGEGTGNNTSHTAKLDFKEDGDYNVTIQYTDLAGNPGTFDAGQHFIVDKTKPVITNNFADFKTGTPDDVSGTTELYYNNEDGRRAAFEVDVTEKNFEESDLHIAVYSKAPGSAHEEGGVEWTEEQPDFKWVHDEKKNTHKLTFDLNEDSVYKIEIDPEDRAGNAGDLKDGSETKTDIFEIDTTAPVLGARSDGDYAELTDDKYNALAVYDIDRFEDEAPFVEFEDTNLYRLEYELTTFKPEYSYGREIGEIVPEAKSADEDDDDYEKDKALEINKSEQGLSQDTIRFTVPDFEEDGVYSVTMYAVDMAGNKSEISENTFVRLMNTPLLAYIENSSKEEGTGWYSFEDEEYGPISKQPTSFEDLNIVMFSKAGTSPKLLLVDKDTEEEIDTGATAIGEKIIDDDLYMVDARRYDLPGGYFSANFTEDADTRLYLRAENDGEYIDLGEMYIDNTKPECAVPDYLKNWGWLKGSGEQTITFSNISEVLDDGETVVYINGEEITPDGNKISVDGKKVSAAYNVENDALSLTLPRGTYSIGAKLVDKAGNMRIITEVEHFSVGNTRIWYGVGGASALLLTIGGITAVVRRRRRKIN</sequence>
<keyword evidence="2" id="KW-1133">Transmembrane helix</keyword>